<reference evidence="1 2" key="1">
    <citation type="journal article" date="2018" name="MBio">
        <title>Comparative Genomics Reveals the Core Gene Toolbox for the Fungus-Insect Symbiosis.</title>
        <authorList>
            <person name="Wang Y."/>
            <person name="Stata M."/>
            <person name="Wang W."/>
            <person name="Stajich J.E."/>
            <person name="White M.M."/>
            <person name="Moncalvo J.M."/>
        </authorList>
    </citation>
    <scope>NUCLEOTIDE SEQUENCE [LARGE SCALE GENOMIC DNA]</scope>
    <source>
        <strain evidence="1 2">SC-DP-2</strain>
    </source>
</reference>
<evidence type="ECO:0000313" key="2">
    <source>
        <dbReference type="Proteomes" id="UP000245609"/>
    </source>
</evidence>
<dbReference type="Proteomes" id="UP000245609">
    <property type="component" value="Unassembled WGS sequence"/>
</dbReference>
<sequence length="188" mass="21562">MVMEVSTPEVAPSCDRNFGFWCFRYRYQCLYTGILRVVLALYFTEFPKQGHLVLTARPPFTPPYFPSLLCVKGTPSAKKAKALLKSRVKVNNKTKKFGKSELNKHKLNIDFPFSFFSPLQLGAVFQEELGNTTGCQLFWQSHSPSYWPLKLKSLRKKKEPRQASISLTPHFLLTHVSKYAHISETLSI</sequence>
<protein>
    <submittedName>
        <fullName evidence="1">Uncharacterized protein</fullName>
    </submittedName>
</protein>
<evidence type="ECO:0000313" key="1">
    <source>
        <dbReference type="EMBL" id="PVV03410.1"/>
    </source>
</evidence>
<comment type="caution">
    <text evidence="1">The sequence shown here is derived from an EMBL/GenBank/DDBJ whole genome shotgun (WGS) entry which is preliminary data.</text>
</comment>
<gene>
    <name evidence="1" type="ORF">BB560_002102</name>
</gene>
<keyword evidence="2" id="KW-1185">Reference proteome</keyword>
<organism evidence="1 2">
    <name type="scientific">Smittium megazygosporum</name>
    <dbReference type="NCBI Taxonomy" id="133381"/>
    <lineage>
        <taxon>Eukaryota</taxon>
        <taxon>Fungi</taxon>
        <taxon>Fungi incertae sedis</taxon>
        <taxon>Zoopagomycota</taxon>
        <taxon>Kickxellomycotina</taxon>
        <taxon>Harpellomycetes</taxon>
        <taxon>Harpellales</taxon>
        <taxon>Legeriomycetaceae</taxon>
        <taxon>Smittium</taxon>
    </lineage>
</organism>
<name>A0A2T9ZFQ5_9FUNG</name>
<dbReference type="EMBL" id="MBFS01000236">
    <property type="protein sequence ID" value="PVV03410.1"/>
    <property type="molecule type" value="Genomic_DNA"/>
</dbReference>
<proteinExistence type="predicted"/>
<dbReference type="AlphaFoldDB" id="A0A2T9ZFQ5"/>
<accession>A0A2T9ZFQ5</accession>